<organism evidence="1 2">
    <name type="scientific">SAR92 clade bacterium H455</name>
    <dbReference type="NCBI Taxonomy" id="2974818"/>
    <lineage>
        <taxon>Bacteria</taxon>
        <taxon>Pseudomonadati</taxon>
        <taxon>Pseudomonadota</taxon>
        <taxon>Gammaproteobacteria</taxon>
        <taxon>Cellvibrionales</taxon>
        <taxon>Porticoccaceae</taxon>
        <taxon>SAR92 clade</taxon>
    </lineage>
</organism>
<proteinExistence type="predicted"/>
<evidence type="ECO:0008006" key="3">
    <source>
        <dbReference type="Google" id="ProtNLM"/>
    </source>
</evidence>
<gene>
    <name evidence="1" type="ORF">NYF23_12400</name>
</gene>
<dbReference type="EMBL" id="CP103416">
    <property type="protein sequence ID" value="UVW34801.1"/>
    <property type="molecule type" value="Genomic_DNA"/>
</dbReference>
<protein>
    <recommendedName>
        <fullName evidence="3">GTPase</fullName>
    </recommendedName>
</protein>
<reference evidence="1" key="1">
    <citation type="submission" date="2022-08" db="EMBL/GenBank/DDBJ databases">
        <title>Catabolic pathway analysis in culturable SAR92 clade bacteria reveals their overlooked roles in DMSP degradation in coastal seas.</title>
        <authorList>
            <person name="He X."/>
            <person name="Zhang X."/>
            <person name="Zhang Y."/>
        </authorList>
    </citation>
    <scope>NUCLEOTIDE SEQUENCE</scope>
    <source>
        <strain evidence="1">H455</strain>
    </source>
</reference>
<name>A0ABY5TQ98_9GAMM</name>
<sequence length="553" mass="61874">MSPASNNNIAALLSILKPSIADSLVTNIDGQIQDPTSAEQFINSLSPTNYANNCMALYRVLPSVIGSDNPPNIKMAILDSLNPAVIRSTEGLLQNQLNQSTAKAISLGQSLVRRLFEGYKLVIYQLGQELPANPKQTKKSAHLAQCILAACHLLARIQLNSLSHYLQQPSFYWRELHALYLLAEQLGVASKCIPDNLGINCSIKKIYIKLLLFSSTRPHHFSNYELRFVYSELEFWSSLAELHKGNAKGLFSIDPSTNHGTVYADEADRHPGNIILDTSHLVSFLKGVIGDNSDTLFSDRVSRRVIGDLIKQWGEKLKRRETHIKDQAQLSVTQGFTATICMLSKTHRFDNFLRLCGQQPPTKNNQIPGIKRVDDVWGTAFEKLDSHPDDPVIYMPTGTKCSKLKVIQALRKNVSLNGACIELNDKKVQLQPGELIAVRTREANKWMAGIVRWKNITPSLYSNCGVQFPARHCAPAAIRIRPRGPDSEYQFMQAILLSQKRDLSEGVTLLCPPLRYTKNAKIFVVTPLQQSYATLEEELETTEHLSHFKIAFC</sequence>
<evidence type="ECO:0000313" key="2">
    <source>
        <dbReference type="Proteomes" id="UP001059934"/>
    </source>
</evidence>
<keyword evidence="2" id="KW-1185">Reference proteome</keyword>
<dbReference type="Proteomes" id="UP001059934">
    <property type="component" value="Chromosome"/>
</dbReference>
<accession>A0ABY5TQ98</accession>
<evidence type="ECO:0000313" key="1">
    <source>
        <dbReference type="EMBL" id="UVW34801.1"/>
    </source>
</evidence>